<dbReference type="InterPro" id="IPR011706">
    <property type="entry name" value="Cu-oxidase_C"/>
</dbReference>
<dbReference type="InterPro" id="IPR045087">
    <property type="entry name" value="Cu-oxidase_fam"/>
</dbReference>
<evidence type="ECO:0000313" key="8">
    <source>
        <dbReference type="EMBL" id="JAS34918.1"/>
    </source>
</evidence>
<feature type="domain" description="Plastocyanin-like" evidence="5">
    <location>
        <begin position="177"/>
        <end position="326"/>
    </location>
</feature>
<feature type="domain" description="Plastocyanin-like" evidence="7">
    <location>
        <begin position="49"/>
        <end position="159"/>
    </location>
</feature>
<dbReference type="InterPro" id="IPR001117">
    <property type="entry name" value="Cu-oxidase_2nd"/>
</dbReference>
<dbReference type="FunFam" id="2.60.40.420:FF:000045">
    <property type="entry name" value="Laccase 2"/>
    <property type="match status" value="1"/>
</dbReference>
<dbReference type="InterPro" id="IPR011707">
    <property type="entry name" value="Cu-oxidase-like_N"/>
</dbReference>
<dbReference type="PANTHER" id="PTHR11709">
    <property type="entry name" value="MULTI-COPPER OXIDASE"/>
    <property type="match status" value="1"/>
</dbReference>
<accession>A0A1B6EAG2</accession>
<dbReference type="GO" id="GO:0005507">
    <property type="term" value="F:copper ion binding"/>
    <property type="evidence" value="ECO:0007669"/>
    <property type="project" value="InterPro"/>
</dbReference>
<dbReference type="PROSITE" id="PS00079">
    <property type="entry name" value="MULTICOPPER_OXIDASE1"/>
    <property type="match status" value="1"/>
</dbReference>
<proteinExistence type="inferred from homology"/>
<evidence type="ECO:0000259" key="6">
    <source>
        <dbReference type="Pfam" id="PF07731"/>
    </source>
</evidence>
<keyword evidence="2" id="KW-0479">Metal-binding</keyword>
<dbReference type="GO" id="GO:0006826">
    <property type="term" value="P:iron ion transport"/>
    <property type="evidence" value="ECO:0007669"/>
    <property type="project" value="TreeGrafter"/>
</dbReference>
<dbReference type="InterPro" id="IPR008972">
    <property type="entry name" value="Cupredoxin"/>
</dbReference>
<dbReference type="PANTHER" id="PTHR11709:SF394">
    <property type="entry name" value="FI03373P-RELATED"/>
    <property type="match status" value="1"/>
</dbReference>
<dbReference type="Gene3D" id="2.60.40.420">
    <property type="entry name" value="Cupredoxins - blue copper proteins"/>
    <property type="match status" value="3"/>
</dbReference>
<gene>
    <name evidence="8" type="ORF">g.31621</name>
</gene>
<reference evidence="8" key="1">
    <citation type="submission" date="2015-12" db="EMBL/GenBank/DDBJ databases">
        <title>De novo transcriptome assembly of four potential Pierce s Disease insect vectors from Arizona vineyards.</title>
        <authorList>
            <person name="Tassone E.E."/>
        </authorList>
    </citation>
    <scope>NUCLEOTIDE SEQUENCE</scope>
</reference>
<dbReference type="EMBL" id="GEDC01002380">
    <property type="protein sequence ID" value="JAS34918.1"/>
    <property type="molecule type" value="Transcribed_RNA"/>
</dbReference>
<keyword evidence="4" id="KW-0186">Copper</keyword>
<dbReference type="FunFam" id="2.60.40.420:FF:000031">
    <property type="entry name" value="Laccase-2 isoform A"/>
    <property type="match status" value="1"/>
</dbReference>
<evidence type="ECO:0000256" key="4">
    <source>
        <dbReference type="ARBA" id="ARBA00023008"/>
    </source>
</evidence>
<keyword evidence="3" id="KW-0560">Oxidoreductase</keyword>
<organism evidence="8">
    <name type="scientific">Clastoptera arizonana</name>
    <name type="common">Arizona spittle bug</name>
    <dbReference type="NCBI Taxonomy" id="38151"/>
    <lineage>
        <taxon>Eukaryota</taxon>
        <taxon>Metazoa</taxon>
        <taxon>Ecdysozoa</taxon>
        <taxon>Arthropoda</taxon>
        <taxon>Hexapoda</taxon>
        <taxon>Insecta</taxon>
        <taxon>Pterygota</taxon>
        <taxon>Neoptera</taxon>
        <taxon>Paraneoptera</taxon>
        <taxon>Hemiptera</taxon>
        <taxon>Auchenorrhyncha</taxon>
        <taxon>Cercopoidea</taxon>
        <taxon>Clastopteridae</taxon>
        <taxon>Clastoptera</taxon>
    </lineage>
</organism>
<name>A0A1B6EAG2_9HEMI</name>
<feature type="non-terminal residue" evidence="8">
    <location>
        <position position="1"/>
    </location>
</feature>
<feature type="domain" description="Plastocyanin-like" evidence="6">
    <location>
        <begin position="455"/>
        <end position="582"/>
    </location>
</feature>
<comment type="similarity">
    <text evidence="1">Belongs to the multicopper oxidase family.</text>
</comment>
<evidence type="ECO:0000256" key="2">
    <source>
        <dbReference type="ARBA" id="ARBA00022723"/>
    </source>
</evidence>
<evidence type="ECO:0000259" key="7">
    <source>
        <dbReference type="Pfam" id="PF07732"/>
    </source>
</evidence>
<sequence>NNEPHICTRECEGSEPKICYYKGTVETYVTMGSACGACPTTQADCFKPQCVPADGYEKAILTINRQIPAPSVQVCVGDTIVYDIHNKMKGKSLTIHWHGIRQQGTQYMDGVPMVTQCPILEGETFRYIFNTTTAGTFFYHSHSALEKVDGISGSLIVRDWKSKDPNGHLFKNDFPSHLIFLMDWMHTLSDERWPGNQVNFVGQGPDSYLVNGHGVFADSSLVLSSGLTPIKNYTVQSNSTYRFRIISSLCLSCQVELMVEGHSLTVISTDDRPVNPVVINRIVMAAGERYDVVISTDQEPKCYWIWVRGIDACSDVYQVAVLRYEDSDCEMPSVLPFLDTTAPYYLNPKNSRCNDDTLSEGICLNQMTSPEKTPSVLLQQQPDFRVLMVSNFHTYDTNDLFQYNKYQNFFVPGAGVVVAGMLNNKTLTLPGSPLISQKDDIPKELYCGKKCKYANSSSDVCHCLHVIKLPKNSVCELIIVDGSVPTTVALSHPFHFHGHYYYVLDIGILQPPYNETVAELNEKLQSGYFLHGNMTMKDTIAVPSQGHVVVRIYLDNPGWWFFHCHFAYHQDSGMAAVFWVGEMDDLPPVPKGFPKCGNFKPNIPSCDYDGNLY</sequence>
<evidence type="ECO:0008006" key="9">
    <source>
        <dbReference type="Google" id="ProtNLM"/>
    </source>
</evidence>
<evidence type="ECO:0000256" key="3">
    <source>
        <dbReference type="ARBA" id="ARBA00023002"/>
    </source>
</evidence>
<evidence type="ECO:0000256" key="1">
    <source>
        <dbReference type="ARBA" id="ARBA00010609"/>
    </source>
</evidence>
<dbReference type="CDD" id="cd13905">
    <property type="entry name" value="CuRO_3_tcLLC2_insect_like"/>
    <property type="match status" value="1"/>
</dbReference>
<dbReference type="Pfam" id="PF07731">
    <property type="entry name" value="Cu-oxidase_2"/>
    <property type="match status" value="1"/>
</dbReference>
<dbReference type="AlphaFoldDB" id="A0A1B6EAG2"/>
<protein>
    <recommendedName>
        <fullName evidence="9">Laccase</fullName>
    </recommendedName>
</protein>
<dbReference type="InterPro" id="IPR033138">
    <property type="entry name" value="Cu_oxidase_CS"/>
</dbReference>
<dbReference type="GO" id="GO:0016491">
    <property type="term" value="F:oxidoreductase activity"/>
    <property type="evidence" value="ECO:0007669"/>
    <property type="project" value="UniProtKB-KW"/>
</dbReference>
<dbReference type="Pfam" id="PF00394">
    <property type="entry name" value="Cu-oxidase"/>
    <property type="match status" value="1"/>
</dbReference>
<dbReference type="PROSITE" id="PS00080">
    <property type="entry name" value="MULTICOPPER_OXIDASE2"/>
    <property type="match status" value="1"/>
</dbReference>
<dbReference type="Pfam" id="PF07732">
    <property type="entry name" value="Cu-oxidase_3"/>
    <property type="match status" value="1"/>
</dbReference>
<evidence type="ECO:0000259" key="5">
    <source>
        <dbReference type="Pfam" id="PF00394"/>
    </source>
</evidence>
<dbReference type="CDD" id="cd13884">
    <property type="entry name" value="CuRO_2_tcLCC_insect_like"/>
    <property type="match status" value="1"/>
</dbReference>
<dbReference type="CDD" id="cd13858">
    <property type="entry name" value="CuRO_1_tcLCC2_insect_like"/>
    <property type="match status" value="1"/>
</dbReference>
<dbReference type="InterPro" id="IPR002355">
    <property type="entry name" value="Cu_oxidase_Cu_BS"/>
</dbReference>
<dbReference type="GO" id="GO:0005886">
    <property type="term" value="C:plasma membrane"/>
    <property type="evidence" value="ECO:0007669"/>
    <property type="project" value="TreeGrafter"/>
</dbReference>
<dbReference type="SUPFAM" id="SSF49503">
    <property type="entry name" value="Cupredoxins"/>
    <property type="match status" value="3"/>
</dbReference>